<comment type="caution">
    <text evidence="6">The sequence shown here is derived from an EMBL/GenBank/DDBJ whole genome shotgun (WGS) entry which is preliminary data.</text>
</comment>
<dbReference type="GO" id="GO:0017089">
    <property type="term" value="F:glycolipid transfer activity"/>
    <property type="evidence" value="ECO:0007669"/>
    <property type="project" value="TreeGrafter"/>
</dbReference>
<dbReference type="EMBL" id="VOPL01000008">
    <property type="protein sequence ID" value="TXB66375.1"/>
    <property type="molecule type" value="Genomic_DNA"/>
</dbReference>
<evidence type="ECO:0000313" key="7">
    <source>
        <dbReference type="Proteomes" id="UP000321562"/>
    </source>
</evidence>
<keyword evidence="2 4" id="KW-0732">Signal</keyword>
<evidence type="ECO:0000259" key="5">
    <source>
        <dbReference type="Pfam" id="PF03968"/>
    </source>
</evidence>
<dbReference type="InterPro" id="IPR052037">
    <property type="entry name" value="LPS_export_LptA"/>
</dbReference>
<dbReference type="InterPro" id="IPR005653">
    <property type="entry name" value="OstA-like_N"/>
</dbReference>
<dbReference type="Proteomes" id="UP000321562">
    <property type="component" value="Unassembled WGS sequence"/>
</dbReference>
<dbReference type="NCBIfam" id="TIGR03002">
    <property type="entry name" value="outer_YhbN_LptA"/>
    <property type="match status" value="1"/>
</dbReference>
<dbReference type="OrthoDB" id="9811926at2"/>
<dbReference type="Pfam" id="PF03968">
    <property type="entry name" value="LptD_N"/>
    <property type="match status" value="1"/>
</dbReference>
<evidence type="ECO:0000313" key="6">
    <source>
        <dbReference type="EMBL" id="TXB66375.1"/>
    </source>
</evidence>
<name>A0A5C6RWN5_9RHOB</name>
<sequence>MMRRATIFAFLMSGLTALPVAAQTVAFGGMKADTSAPVELAADNLTVNQSNGQAEFTGNVRIGQGQMKLSADKVVVQYVQGDTKKIDNLEATGNVTLVNGADAAEAQQATYEVSSGNITLIGDVLLTQGENVMSGDKILVNLADGTAQASGRVRSVLQPGSN</sequence>
<keyword evidence="1" id="KW-0813">Transport</keyword>
<reference evidence="6 7" key="1">
    <citation type="submission" date="2019-08" db="EMBL/GenBank/DDBJ databases">
        <authorList>
            <person name="Ye J."/>
        </authorList>
    </citation>
    <scope>NUCLEOTIDE SEQUENCE [LARGE SCALE GENOMIC DNA]</scope>
    <source>
        <strain evidence="6 7">TK008</strain>
    </source>
</reference>
<accession>A0A5C6RWN5</accession>
<evidence type="ECO:0000256" key="2">
    <source>
        <dbReference type="ARBA" id="ARBA00022729"/>
    </source>
</evidence>
<dbReference type="PANTHER" id="PTHR36504">
    <property type="entry name" value="LIPOPOLYSACCHARIDE EXPORT SYSTEM PROTEIN LPTA"/>
    <property type="match status" value="1"/>
</dbReference>
<organism evidence="6 7">
    <name type="scientific">Paracoccus aurantiacus</name>
    <dbReference type="NCBI Taxonomy" id="2599412"/>
    <lineage>
        <taxon>Bacteria</taxon>
        <taxon>Pseudomonadati</taxon>
        <taxon>Pseudomonadota</taxon>
        <taxon>Alphaproteobacteria</taxon>
        <taxon>Rhodobacterales</taxon>
        <taxon>Paracoccaceae</taxon>
        <taxon>Paracoccus</taxon>
    </lineage>
</organism>
<dbReference type="GO" id="GO:0030288">
    <property type="term" value="C:outer membrane-bounded periplasmic space"/>
    <property type="evidence" value="ECO:0007669"/>
    <property type="project" value="TreeGrafter"/>
</dbReference>
<feature type="domain" description="Organic solvent tolerance-like N-terminal" evidence="5">
    <location>
        <begin position="41"/>
        <end position="144"/>
    </location>
</feature>
<dbReference type="GO" id="GO:0001530">
    <property type="term" value="F:lipopolysaccharide binding"/>
    <property type="evidence" value="ECO:0007669"/>
    <property type="project" value="InterPro"/>
</dbReference>
<dbReference type="GO" id="GO:0009279">
    <property type="term" value="C:cell outer membrane"/>
    <property type="evidence" value="ECO:0007669"/>
    <property type="project" value="TreeGrafter"/>
</dbReference>
<evidence type="ECO:0000256" key="3">
    <source>
        <dbReference type="ARBA" id="ARBA00022764"/>
    </source>
</evidence>
<dbReference type="AlphaFoldDB" id="A0A5C6RWN5"/>
<gene>
    <name evidence="6" type="primary">lptA</name>
    <name evidence="6" type="ORF">FQV27_15800</name>
</gene>
<proteinExistence type="predicted"/>
<dbReference type="PANTHER" id="PTHR36504:SF1">
    <property type="entry name" value="LIPOPOLYSACCHARIDE EXPORT SYSTEM PROTEIN LPTA"/>
    <property type="match status" value="1"/>
</dbReference>
<keyword evidence="3" id="KW-0574">Periplasm</keyword>
<evidence type="ECO:0000256" key="1">
    <source>
        <dbReference type="ARBA" id="ARBA00022448"/>
    </source>
</evidence>
<protein>
    <submittedName>
        <fullName evidence="6">Lipopolysaccharide transport periplasmic protein LptA</fullName>
    </submittedName>
</protein>
<evidence type="ECO:0000256" key="4">
    <source>
        <dbReference type="SAM" id="SignalP"/>
    </source>
</evidence>
<dbReference type="GO" id="GO:0015920">
    <property type="term" value="P:lipopolysaccharide transport"/>
    <property type="evidence" value="ECO:0007669"/>
    <property type="project" value="InterPro"/>
</dbReference>
<dbReference type="Gene3D" id="2.60.450.10">
    <property type="entry name" value="Lipopolysaccharide (LPS) transport protein A like domain"/>
    <property type="match status" value="1"/>
</dbReference>
<feature type="chain" id="PRO_5022877264" evidence="4">
    <location>
        <begin position="23"/>
        <end position="162"/>
    </location>
</feature>
<keyword evidence="7" id="KW-1185">Reference proteome</keyword>
<dbReference type="InterPro" id="IPR014340">
    <property type="entry name" value="LptA"/>
</dbReference>
<feature type="signal peptide" evidence="4">
    <location>
        <begin position="1"/>
        <end position="22"/>
    </location>
</feature>